<organism evidence="2 3">
    <name type="scientific">Boudabousia marimammalium</name>
    <dbReference type="NCBI Taxonomy" id="156892"/>
    <lineage>
        <taxon>Bacteria</taxon>
        <taxon>Bacillati</taxon>
        <taxon>Actinomycetota</taxon>
        <taxon>Actinomycetes</taxon>
        <taxon>Actinomycetales</taxon>
        <taxon>Actinomycetaceae</taxon>
        <taxon>Boudabousia</taxon>
    </lineage>
</organism>
<feature type="transmembrane region" description="Helical" evidence="1">
    <location>
        <begin position="64"/>
        <end position="87"/>
    </location>
</feature>
<dbReference type="Pfam" id="PF04020">
    <property type="entry name" value="Phage_holin_4_2"/>
    <property type="match status" value="1"/>
</dbReference>
<keyword evidence="1" id="KW-0472">Membrane</keyword>
<evidence type="ECO:0000313" key="3">
    <source>
        <dbReference type="Proteomes" id="UP000186465"/>
    </source>
</evidence>
<dbReference type="PANTHER" id="PTHR37309">
    <property type="entry name" value="SLR0284 PROTEIN"/>
    <property type="match status" value="1"/>
</dbReference>
<dbReference type="EMBL" id="MPDM01000001">
    <property type="protein sequence ID" value="OKL50629.1"/>
    <property type="molecule type" value="Genomic_DNA"/>
</dbReference>
<comment type="caution">
    <text evidence="2">The sequence shown here is derived from an EMBL/GenBank/DDBJ whole genome shotgun (WGS) entry which is preliminary data.</text>
</comment>
<dbReference type="InterPro" id="IPR007165">
    <property type="entry name" value="Phage_holin_4_2"/>
</dbReference>
<name>A0A1Q5PSY7_9ACTO</name>
<dbReference type="RefSeq" id="WP_075360866.1">
    <property type="nucleotide sequence ID" value="NZ_MPDM01000001.1"/>
</dbReference>
<dbReference type="OrthoDB" id="9810847at2"/>
<feature type="transmembrane region" description="Helical" evidence="1">
    <location>
        <begin position="34"/>
        <end position="52"/>
    </location>
</feature>
<keyword evidence="3" id="KW-1185">Reference proteome</keyword>
<evidence type="ECO:0000313" key="2">
    <source>
        <dbReference type="EMBL" id="OKL50629.1"/>
    </source>
</evidence>
<reference evidence="3" key="1">
    <citation type="submission" date="2016-11" db="EMBL/GenBank/DDBJ databases">
        <title>Actinomyces gypaetusis sp. nov. isolated from Gypaetus barbatus in Qinghai Tibet Plateau China.</title>
        <authorList>
            <person name="Meng X."/>
        </authorList>
    </citation>
    <scope>NUCLEOTIDE SEQUENCE [LARGE SCALE GENOMIC DNA]</scope>
    <source>
        <strain evidence="3">DSM 15383</strain>
    </source>
</reference>
<keyword evidence="1" id="KW-1133">Transmembrane helix</keyword>
<protein>
    <recommendedName>
        <fullName evidence="4">Phage holin family protein</fullName>
    </recommendedName>
</protein>
<feature type="transmembrane region" description="Helical" evidence="1">
    <location>
        <begin position="99"/>
        <end position="121"/>
    </location>
</feature>
<dbReference type="PANTHER" id="PTHR37309:SF1">
    <property type="entry name" value="SLR0284 PROTEIN"/>
    <property type="match status" value="1"/>
</dbReference>
<sequence>MGFVISTIGGAVGLWVSAWLIPGIDVTQGTSTLSTVMIFLLLGAIFTLLNKLVRPVIKLVSLPLYLLTLGLFSLVVNAMIIGLTGWVTSHLEWGMTVSGFWPAVGAGLITAIISSLVITVLRTFDPKN</sequence>
<dbReference type="STRING" id="156892.BM477_01365"/>
<dbReference type="Proteomes" id="UP000186465">
    <property type="component" value="Unassembled WGS sequence"/>
</dbReference>
<dbReference type="AlphaFoldDB" id="A0A1Q5PSY7"/>
<evidence type="ECO:0008006" key="4">
    <source>
        <dbReference type="Google" id="ProtNLM"/>
    </source>
</evidence>
<accession>A0A1Q5PSY7</accession>
<keyword evidence="1" id="KW-0812">Transmembrane</keyword>
<gene>
    <name evidence="2" type="ORF">BM477_01365</name>
</gene>
<evidence type="ECO:0000256" key="1">
    <source>
        <dbReference type="SAM" id="Phobius"/>
    </source>
</evidence>
<proteinExistence type="predicted"/>